<sequence length="153" mass="15917">MHVERRGLHPQLSLRTALLLASAVLMIIVGLLGMHTFSSNAVGHGTAVGAHSSSAVDQATPIAGHTDAVAASATSAEPTVCDDACMTGSTGGRSNMLSACILALFAGLLLLLRPLFAQRLSPPLMVLMSRLRPEVEDTLSRAPSLTFLSISRT</sequence>
<keyword evidence="1" id="KW-1133">Transmembrane helix</keyword>
<keyword evidence="1" id="KW-0472">Membrane</keyword>
<proteinExistence type="predicted"/>
<dbReference type="Proteomes" id="UP001553715">
    <property type="component" value="Unassembled WGS sequence"/>
</dbReference>
<dbReference type="Pfam" id="PF19650">
    <property type="entry name" value="DUF6153"/>
    <property type="match status" value="1"/>
</dbReference>
<keyword evidence="1" id="KW-0812">Transmembrane</keyword>
<gene>
    <name evidence="2" type="ORF">AB0301_10550</name>
</gene>
<name>A0ABV3LHW9_9MICO</name>
<keyword evidence="3" id="KW-1185">Reference proteome</keyword>
<comment type="caution">
    <text evidence="2">The sequence shown here is derived from an EMBL/GenBank/DDBJ whole genome shotgun (WGS) entry which is preliminary data.</text>
</comment>
<feature type="transmembrane region" description="Helical" evidence="1">
    <location>
        <begin position="12"/>
        <end position="34"/>
    </location>
</feature>
<evidence type="ECO:0000313" key="2">
    <source>
        <dbReference type="EMBL" id="MEW1975497.1"/>
    </source>
</evidence>
<accession>A0ABV3LHW9</accession>
<reference evidence="2 3" key="1">
    <citation type="submission" date="2024-06" db="EMBL/GenBank/DDBJ databases">
        <title>The Natural Products Discovery Center: Release of the First 8490 Sequenced Strains for Exploring Actinobacteria Biosynthetic Diversity.</title>
        <authorList>
            <person name="Kalkreuter E."/>
            <person name="Kautsar S.A."/>
            <person name="Yang D."/>
            <person name="Bader C.D."/>
            <person name="Teijaro C.N."/>
            <person name="Fluegel L."/>
            <person name="Davis C.M."/>
            <person name="Simpson J.R."/>
            <person name="Lauterbach L."/>
            <person name="Steele A.D."/>
            <person name="Gui C."/>
            <person name="Meng S."/>
            <person name="Li G."/>
            <person name="Viehrig K."/>
            <person name="Ye F."/>
            <person name="Su P."/>
            <person name="Kiefer A.F."/>
            <person name="Nichols A."/>
            <person name="Cepeda A.J."/>
            <person name="Yan W."/>
            <person name="Fan B."/>
            <person name="Jiang Y."/>
            <person name="Adhikari A."/>
            <person name="Zheng C.-J."/>
            <person name="Schuster L."/>
            <person name="Cowan T.M."/>
            <person name="Smanski M.J."/>
            <person name="Chevrette M.G."/>
            <person name="De Carvalho L.P.S."/>
            <person name="Shen B."/>
        </authorList>
    </citation>
    <scope>NUCLEOTIDE SEQUENCE [LARGE SCALE GENOMIC DNA]</scope>
    <source>
        <strain evidence="2 3">NPDC077434</strain>
    </source>
</reference>
<dbReference type="RefSeq" id="WP_366232977.1">
    <property type="nucleotide sequence ID" value="NZ_JBFBMH010000013.1"/>
</dbReference>
<evidence type="ECO:0000256" key="1">
    <source>
        <dbReference type="SAM" id="Phobius"/>
    </source>
</evidence>
<feature type="transmembrane region" description="Helical" evidence="1">
    <location>
        <begin position="96"/>
        <end position="116"/>
    </location>
</feature>
<organism evidence="2 3">
    <name type="scientific">Microbacterium profundi</name>
    <dbReference type="NCBI Taxonomy" id="450380"/>
    <lineage>
        <taxon>Bacteria</taxon>
        <taxon>Bacillati</taxon>
        <taxon>Actinomycetota</taxon>
        <taxon>Actinomycetes</taxon>
        <taxon>Micrococcales</taxon>
        <taxon>Microbacteriaceae</taxon>
        <taxon>Microbacterium</taxon>
    </lineage>
</organism>
<protein>
    <submittedName>
        <fullName evidence="2">DUF6153 family protein</fullName>
    </submittedName>
</protein>
<evidence type="ECO:0000313" key="3">
    <source>
        <dbReference type="Proteomes" id="UP001553715"/>
    </source>
</evidence>
<dbReference type="InterPro" id="IPR046151">
    <property type="entry name" value="DUF6153"/>
</dbReference>
<dbReference type="EMBL" id="JBFBMH010000013">
    <property type="protein sequence ID" value="MEW1975497.1"/>
    <property type="molecule type" value="Genomic_DNA"/>
</dbReference>